<dbReference type="Proteomes" id="UP000749559">
    <property type="component" value="Unassembled WGS sequence"/>
</dbReference>
<evidence type="ECO:0000313" key="2">
    <source>
        <dbReference type="EMBL" id="CAH1782800.1"/>
    </source>
</evidence>
<organism evidence="2 3">
    <name type="scientific">Owenia fusiformis</name>
    <name type="common">Polychaete worm</name>
    <dbReference type="NCBI Taxonomy" id="6347"/>
    <lineage>
        <taxon>Eukaryota</taxon>
        <taxon>Metazoa</taxon>
        <taxon>Spiralia</taxon>
        <taxon>Lophotrochozoa</taxon>
        <taxon>Annelida</taxon>
        <taxon>Polychaeta</taxon>
        <taxon>Sedentaria</taxon>
        <taxon>Canalipalpata</taxon>
        <taxon>Sabellida</taxon>
        <taxon>Oweniida</taxon>
        <taxon>Oweniidae</taxon>
        <taxon>Owenia</taxon>
    </lineage>
</organism>
<keyword evidence="3" id="KW-1185">Reference proteome</keyword>
<feature type="signal peptide" evidence="1">
    <location>
        <begin position="1"/>
        <end position="20"/>
    </location>
</feature>
<evidence type="ECO:0000256" key="1">
    <source>
        <dbReference type="SAM" id="SignalP"/>
    </source>
</evidence>
<sequence>MMIKLRKFVAIMCLIAGTRGTFTHKVHCFDCNYDSNGTGGFGACSLKTRHDFPLVDTPGCDSETCFIRKDPNGYIYRGCADQVNLPLDVDTTSGVCTYQGYGPYKSLWYFCGTHECNNGLLEEKCFNCV</sequence>
<dbReference type="AlphaFoldDB" id="A0A8S4NRS2"/>
<keyword evidence="1" id="KW-0732">Signal</keyword>
<gene>
    <name evidence="2" type="ORF">OFUS_LOCUS9209</name>
</gene>
<feature type="chain" id="PRO_5035769095" description="Secreted protein" evidence="1">
    <location>
        <begin position="21"/>
        <end position="129"/>
    </location>
</feature>
<evidence type="ECO:0008006" key="4">
    <source>
        <dbReference type="Google" id="ProtNLM"/>
    </source>
</evidence>
<protein>
    <recommendedName>
        <fullName evidence="4">Secreted protein</fullName>
    </recommendedName>
</protein>
<name>A0A8S4NRS2_OWEFU</name>
<proteinExistence type="predicted"/>
<accession>A0A8S4NRS2</accession>
<reference evidence="2" key="1">
    <citation type="submission" date="2022-03" db="EMBL/GenBank/DDBJ databases">
        <authorList>
            <person name="Martin C."/>
        </authorList>
    </citation>
    <scope>NUCLEOTIDE SEQUENCE</scope>
</reference>
<evidence type="ECO:0000313" key="3">
    <source>
        <dbReference type="Proteomes" id="UP000749559"/>
    </source>
</evidence>
<comment type="caution">
    <text evidence="2">The sequence shown here is derived from an EMBL/GenBank/DDBJ whole genome shotgun (WGS) entry which is preliminary data.</text>
</comment>
<dbReference type="EMBL" id="CAIIXF020000005">
    <property type="protein sequence ID" value="CAH1782800.1"/>
    <property type="molecule type" value="Genomic_DNA"/>
</dbReference>